<name>A0ABT0MX69_9GAMM</name>
<dbReference type="Gene3D" id="2.10.260.10">
    <property type="match status" value="1"/>
</dbReference>
<dbReference type="SUPFAM" id="SSF89447">
    <property type="entry name" value="AbrB/MazE/MraZ-like"/>
    <property type="match status" value="1"/>
</dbReference>
<protein>
    <submittedName>
        <fullName evidence="2">AbrB/MazE/SpoVT family DNA-binding domain-containing protein</fullName>
    </submittedName>
</protein>
<comment type="caution">
    <text evidence="2">The sequence shown here is derived from an EMBL/GenBank/DDBJ whole genome shotgun (WGS) entry which is preliminary data.</text>
</comment>
<sequence length="77" mass="8583">MQVSKWGNSLAIRLPAGLVEALELREGDDIEIVVDDPRTFAVRKKPGADALLERLRSYRGKLPADFKFSRDEANGRG</sequence>
<dbReference type="InterPro" id="IPR007159">
    <property type="entry name" value="SpoVT-AbrB_dom"/>
</dbReference>
<dbReference type="RefSeq" id="WP_249245543.1">
    <property type="nucleotide sequence ID" value="NZ_JAKPBZ010000114.1"/>
</dbReference>
<evidence type="ECO:0000313" key="3">
    <source>
        <dbReference type="Proteomes" id="UP001203069"/>
    </source>
</evidence>
<evidence type="ECO:0000313" key="2">
    <source>
        <dbReference type="EMBL" id="MCL2894357.1"/>
    </source>
</evidence>
<accession>A0ABT0MX69</accession>
<organism evidence="2 3">
    <name type="scientific">Brenneria tiliae</name>
    <dbReference type="NCBI Taxonomy" id="2914984"/>
    <lineage>
        <taxon>Bacteria</taxon>
        <taxon>Pseudomonadati</taxon>
        <taxon>Pseudomonadota</taxon>
        <taxon>Gammaproteobacteria</taxon>
        <taxon>Enterobacterales</taxon>
        <taxon>Pectobacteriaceae</taxon>
        <taxon>Brenneria</taxon>
    </lineage>
</organism>
<gene>
    <name evidence="2" type="ORF">MFP26_16890</name>
</gene>
<dbReference type="EMBL" id="JAKPBZ010000114">
    <property type="protein sequence ID" value="MCL2894357.1"/>
    <property type="molecule type" value="Genomic_DNA"/>
</dbReference>
<proteinExistence type="predicted"/>
<dbReference type="Pfam" id="PF04014">
    <property type="entry name" value="MazE_antitoxin"/>
    <property type="match status" value="1"/>
</dbReference>
<reference evidence="2 3" key="1">
    <citation type="submission" date="2022-02" db="EMBL/GenBank/DDBJ databases">
        <title>Description of Brenneria tiliae sp. nov. isolated from symptomatic Tilia x moltkei and Tilia x europaea trees in the UK.</title>
        <authorList>
            <person name="Kile H."/>
        </authorList>
    </citation>
    <scope>NUCLEOTIDE SEQUENCE [LARGE SCALE GENOMIC DNA]</scope>
    <source>
        <strain evidence="2 3">MC1SB4.1</strain>
    </source>
</reference>
<dbReference type="InterPro" id="IPR037914">
    <property type="entry name" value="SpoVT-AbrB_sf"/>
</dbReference>
<dbReference type="SMART" id="SM00966">
    <property type="entry name" value="SpoVT_AbrB"/>
    <property type="match status" value="1"/>
</dbReference>
<evidence type="ECO:0000259" key="1">
    <source>
        <dbReference type="SMART" id="SM00966"/>
    </source>
</evidence>
<feature type="domain" description="SpoVT-AbrB" evidence="1">
    <location>
        <begin position="4"/>
        <end position="50"/>
    </location>
</feature>
<dbReference type="GO" id="GO:0003677">
    <property type="term" value="F:DNA binding"/>
    <property type="evidence" value="ECO:0007669"/>
    <property type="project" value="UniProtKB-KW"/>
</dbReference>
<keyword evidence="2" id="KW-0238">DNA-binding</keyword>
<dbReference type="Proteomes" id="UP001203069">
    <property type="component" value="Unassembled WGS sequence"/>
</dbReference>
<keyword evidence="3" id="KW-1185">Reference proteome</keyword>